<dbReference type="PANTHER" id="PTHR12126:SF11">
    <property type="entry name" value="NADH DEHYDROGENASE [UBIQUINONE] 1 ALPHA SUBCOMPLEX SUBUNIT 9, MITOCHONDRIAL"/>
    <property type="match status" value="1"/>
</dbReference>
<evidence type="ECO:0000313" key="3">
    <source>
        <dbReference type="Proteomes" id="UP000761264"/>
    </source>
</evidence>
<dbReference type="InterPro" id="IPR051207">
    <property type="entry name" value="ComplexI_NDUFA9_subunit"/>
</dbReference>
<dbReference type="SUPFAM" id="SSF51735">
    <property type="entry name" value="NAD(P)-binding Rossmann-fold domains"/>
    <property type="match status" value="1"/>
</dbReference>
<evidence type="ECO:0000259" key="1">
    <source>
        <dbReference type="Pfam" id="PF01370"/>
    </source>
</evidence>
<feature type="domain" description="NAD-dependent epimerase/dehydratase" evidence="1">
    <location>
        <begin position="12"/>
        <end position="205"/>
    </location>
</feature>
<comment type="caution">
    <text evidence="2">The sequence shown here is derived from an EMBL/GenBank/DDBJ whole genome shotgun (WGS) entry which is preliminary data.</text>
</comment>
<sequence length="319" mass="34143">MNGTTPVAGCVALTGATGFVGGHILRQLVDAGWRVKALTRRSDGLADFGSAVTPVVGSLESQAALTELVTDVDAVVHCAGLVAARRRRDFDAVNRVGTARLVDVAAAGTKSPQFVLISSLAAREPQVSPYAESKRLGEDCLRRQGEGLDWQILRPPVVYGPGDRATFDLFRQLSRGFALLPRGDGRFSMIYVEDLAAGVVALLQDGGLRSCVAEVHDGRAGGYSWDEMLAMAEHQLGRPLRGIAVPRPLQRLVAAASVFAAAVTGSAPILSQGKVNEIAHPDWVCRNELLDELISWQPRVGFEEGFSKTLAWYKAAGWL</sequence>
<dbReference type="InterPro" id="IPR001509">
    <property type="entry name" value="Epimerase_deHydtase"/>
</dbReference>
<dbReference type="GO" id="GO:0044877">
    <property type="term" value="F:protein-containing complex binding"/>
    <property type="evidence" value="ECO:0007669"/>
    <property type="project" value="TreeGrafter"/>
</dbReference>
<dbReference type="Proteomes" id="UP000761264">
    <property type="component" value="Unassembled WGS sequence"/>
</dbReference>
<dbReference type="InterPro" id="IPR036291">
    <property type="entry name" value="NAD(P)-bd_dom_sf"/>
</dbReference>
<keyword evidence="3" id="KW-1185">Reference proteome</keyword>
<proteinExistence type="predicted"/>
<organism evidence="2 3">
    <name type="scientific">Pelagibius litoralis</name>
    <dbReference type="NCBI Taxonomy" id="374515"/>
    <lineage>
        <taxon>Bacteria</taxon>
        <taxon>Pseudomonadati</taxon>
        <taxon>Pseudomonadota</taxon>
        <taxon>Alphaproteobacteria</taxon>
        <taxon>Rhodospirillales</taxon>
        <taxon>Rhodovibrionaceae</taxon>
        <taxon>Pelagibius</taxon>
    </lineage>
</organism>
<dbReference type="Gene3D" id="3.40.50.720">
    <property type="entry name" value="NAD(P)-binding Rossmann-like Domain"/>
    <property type="match status" value="1"/>
</dbReference>
<dbReference type="PANTHER" id="PTHR12126">
    <property type="entry name" value="NADH-UBIQUINONE OXIDOREDUCTASE 39 KDA SUBUNIT-RELATED"/>
    <property type="match status" value="1"/>
</dbReference>
<gene>
    <name evidence="2" type="ORF">HBA54_23130</name>
</gene>
<dbReference type="RefSeq" id="WP_167229178.1">
    <property type="nucleotide sequence ID" value="NZ_JAAQPH010000023.1"/>
</dbReference>
<protein>
    <submittedName>
        <fullName evidence="2">NAD(P)H-binding protein</fullName>
    </submittedName>
</protein>
<dbReference type="EMBL" id="JAAQPH010000023">
    <property type="protein sequence ID" value="NIA71488.1"/>
    <property type="molecule type" value="Genomic_DNA"/>
</dbReference>
<reference evidence="2" key="1">
    <citation type="submission" date="2020-03" db="EMBL/GenBank/DDBJ databases">
        <title>Genome of Pelagibius litoralis DSM 21314T.</title>
        <authorList>
            <person name="Wang G."/>
        </authorList>
    </citation>
    <scope>NUCLEOTIDE SEQUENCE</scope>
    <source>
        <strain evidence="2">DSM 21314</strain>
    </source>
</reference>
<evidence type="ECO:0000313" key="2">
    <source>
        <dbReference type="EMBL" id="NIA71488.1"/>
    </source>
</evidence>
<name>A0A967KA78_9PROT</name>
<dbReference type="Pfam" id="PF01370">
    <property type="entry name" value="Epimerase"/>
    <property type="match status" value="1"/>
</dbReference>
<accession>A0A967KA78</accession>
<dbReference type="AlphaFoldDB" id="A0A967KA78"/>